<feature type="compositionally biased region" description="Low complexity" evidence="1">
    <location>
        <begin position="97"/>
        <end position="106"/>
    </location>
</feature>
<proteinExistence type="predicted"/>
<keyword evidence="3" id="KW-1185">Reference proteome</keyword>
<reference evidence="2 3" key="1">
    <citation type="journal article" date="2018" name="Int. J. Syst. Evol. Microbiol.">
        <title>Mesosutterella multiformis gen. nov., sp. nov., a member of the family Sutterellaceae and Sutterella megalosphaeroides sp. nov., isolated from human faeces.</title>
        <authorList>
            <person name="Sakamoto M."/>
            <person name="Ikeyama N."/>
            <person name="Kunihiro T."/>
            <person name="Iino T."/>
            <person name="Yuki M."/>
            <person name="Ohkuma M."/>
        </authorList>
    </citation>
    <scope>NUCLEOTIDE SEQUENCE [LARGE SCALE GENOMIC DNA]</scope>
    <source>
        <strain evidence="2 3">4NBBH2</strain>
    </source>
</reference>
<evidence type="ECO:0000313" key="3">
    <source>
        <dbReference type="Proteomes" id="UP000266091"/>
    </source>
</evidence>
<evidence type="ECO:0000256" key="1">
    <source>
        <dbReference type="SAM" id="MobiDB-lite"/>
    </source>
</evidence>
<comment type="caution">
    <text evidence="2">The sequence shown here is derived from an EMBL/GenBank/DDBJ whole genome shotgun (WGS) entry which is preliminary data.</text>
</comment>
<accession>A0A388SGI8</accession>
<feature type="compositionally biased region" description="Basic residues" evidence="1">
    <location>
        <begin position="124"/>
        <end position="144"/>
    </location>
</feature>
<feature type="compositionally biased region" description="Basic and acidic residues" evidence="1">
    <location>
        <begin position="40"/>
        <end position="57"/>
    </location>
</feature>
<sequence>MPTGALAPDEDQTPGGDPSRGRRGVREDSGNPVPVCQDRSGADRQTDASSADPRDGEAQGAEVPVGTPVSDRGQQSAAAEPASEAAARVSEEEAVPHGDAGAAVAAQDEDAGEAADAAPAGKSPRSRNTRRKAHRHTPRSQKAV</sequence>
<feature type="region of interest" description="Disordered" evidence="1">
    <location>
        <begin position="1"/>
        <end position="144"/>
    </location>
</feature>
<organism evidence="2 3">
    <name type="scientific">Mesosutterella multiformis</name>
    <dbReference type="NCBI Taxonomy" id="2259133"/>
    <lineage>
        <taxon>Bacteria</taxon>
        <taxon>Pseudomonadati</taxon>
        <taxon>Pseudomonadota</taxon>
        <taxon>Betaproteobacteria</taxon>
        <taxon>Burkholderiales</taxon>
        <taxon>Sutterellaceae</taxon>
        <taxon>Mesosutterella</taxon>
    </lineage>
</organism>
<dbReference type="EMBL" id="BGZJ01000002">
    <property type="protein sequence ID" value="GBO94550.1"/>
    <property type="molecule type" value="Genomic_DNA"/>
</dbReference>
<name>A0A388SGI8_9BURK</name>
<protein>
    <submittedName>
        <fullName evidence="2">Uncharacterized protein</fullName>
    </submittedName>
</protein>
<feature type="compositionally biased region" description="Low complexity" evidence="1">
    <location>
        <begin position="77"/>
        <end position="88"/>
    </location>
</feature>
<dbReference type="Proteomes" id="UP000266091">
    <property type="component" value="Unassembled WGS sequence"/>
</dbReference>
<evidence type="ECO:0000313" key="2">
    <source>
        <dbReference type="EMBL" id="GBO94550.1"/>
    </source>
</evidence>
<accession>A0A401LI93</accession>
<gene>
    <name evidence="2" type="ORF">MESMUL_19040</name>
</gene>
<dbReference type="AlphaFoldDB" id="A0A388SGI8"/>